<accession>A0A927GW87</accession>
<evidence type="ECO:0000313" key="4">
    <source>
        <dbReference type="Proteomes" id="UP000610558"/>
    </source>
</evidence>
<feature type="domain" description="SGNH hydrolase-type esterase" evidence="1">
    <location>
        <begin position="147"/>
        <end position="312"/>
    </location>
</feature>
<dbReference type="InterPro" id="IPR036514">
    <property type="entry name" value="SGNH_hydro_sf"/>
</dbReference>
<proteinExistence type="predicted"/>
<evidence type="ECO:0000259" key="2">
    <source>
        <dbReference type="Pfam" id="PF14607"/>
    </source>
</evidence>
<sequence length="319" mass="35378">MSEKLDWHKIPSKHFTVSGLPFYSGGPWQRFNQAQLDGLPEAVITQARYPAGVVIRFSSDTRNLKIKLSVHSQACGAGIDVMVDGVLWRSVLVNPDHDEVELFRNVPAELKQIELYLPGNQALSPAQLGVDVGCQLEAAQDRNDQLPITVYGSSIVQGAGSHLSCMNYPSILTRELGIDINNFGFYGAGRGEPEVLEKILALPAQAIIFDLGKSFGNQAADVYGAMLKQARQSHPDAKLICITPIYCLRERYDEKFRAFSDSIRQKFSQQANSIDGVQLIDGLTLLGPDDWRCFSEDGLHPNEWGYALIAQRLLERVVF</sequence>
<dbReference type="Pfam" id="PF14607">
    <property type="entry name" value="GxDLY"/>
    <property type="match status" value="1"/>
</dbReference>
<dbReference type="Gene3D" id="2.60.120.260">
    <property type="entry name" value="Galactose-binding domain-like"/>
    <property type="match status" value="1"/>
</dbReference>
<evidence type="ECO:0000313" key="3">
    <source>
        <dbReference type="EMBL" id="MBD2859471.1"/>
    </source>
</evidence>
<dbReference type="InterPro" id="IPR013830">
    <property type="entry name" value="SGNH_hydro"/>
</dbReference>
<comment type="caution">
    <text evidence="3">The sequence shown here is derived from an EMBL/GenBank/DDBJ whole genome shotgun (WGS) entry which is preliminary data.</text>
</comment>
<dbReference type="Pfam" id="PF14606">
    <property type="entry name" value="Lipase_GDSL_3"/>
    <property type="match status" value="1"/>
</dbReference>
<dbReference type="RefSeq" id="WP_190765346.1">
    <property type="nucleotide sequence ID" value="NZ_JACXLD010000005.1"/>
</dbReference>
<evidence type="ECO:0008006" key="5">
    <source>
        <dbReference type="Google" id="ProtNLM"/>
    </source>
</evidence>
<dbReference type="Proteomes" id="UP000610558">
    <property type="component" value="Unassembled WGS sequence"/>
</dbReference>
<dbReference type="AlphaFoldDB" id="A0A927GW87"/>
<gene>
    <name evidence="3" type="ORF">IB286_10690</name>
</gene>
<protein>
    <recommendedName>
        <fullName evidence="5">SGNH hydrolase-type esterase domain-containing protein</fullName>
    </recommendedName>
</protein>
<evidence type="ECO:0000259" key="1">
    <source>
        <dbReference type="Pfam" id="PF14606"/>
    </source>
</evidence>
<keyword evidence="4" id="KW-1185">Reference proteome</keyword>
<name>A0A927GW87_9GAMM</name>
<dbReference type="SUPFAM" id="SSF52266">
    <property type="entry name" value="SGNH hydrolase"/>
    <property type="match status" value="1"/>
</dbReference>
<dbReference type="GO" id="GO:0016788">
    <property type="term" value="F:hydrolase activity, acting on ester bonds"/>
    <property type="evidence" value="ECO:0007669"/>
    <property type="project" value="UniProtKB-ARBA"/>
</dbReference>
<dbReference type="Gene3D" id="3.40.50.1110">
    <property type="entry name" value="SGNH hydrolase"/>
    <property type="match status" value="1"/>
</dbReference>
<reference evidence="3" key="1">
    <citation type="submission" date="2020-09" db="EMBL/GenBank/DDBJ databases">
        <authorList>
            <person name="Yoon J.-W."/>
        </authorList>
    </citation>
    <scope>NUCLEOTIDE SEQUENCE</scope>
    <source>
        <strain evidence="3">KMU-158</strain>
    </source>
</reference>
<dbReference type="InterPro" id="IPR032740">
    <property type="entry name" value="GxDLY"/>
</dbReference>
<organism evidence="3 4">
    <name type="scientific">Spongiibacter pelagi</name>
    <dbReference type="NCBI Taxonomy" id="2760804"/>
    <lineage>
        <taxon>Bacteria</taxon>
        <taxon>Pseudomonadati</taxon>
        <taxon>Pseudomonadota</taxon>
        <taxon>Gammaproteobacteria</taxon>
        <taxon>Cellvibrionales</taxon>
        <taxon>Spongiibacteraceae</taxon>
        <taxon>Spongiibacter</taxon>
    </lineage>
</organism>
<feature type="domain" description="SGNH hydrolase-type esterase N-terminal" evidence="2">
    <location>
        <begin position="6"/>
        <end position="132"/>
    </location>
</feature>
<dbReference type="EMBL" id="JACXLD010000005">
    <property type="protein sequence ID" value="MBD2859471.1"/>
    <property type="molecule type" value="Genomic_DNA"/>
</dbReference>